<name>A0A0F9RH20_9ZZZZ</name>
<feature type="non-terminal residue" evidence="2">
    <location>
        <position position="1"/>
    </location>
</feature>
<keyword evidence="1" id="KW-0175">Coiled coil</keyword>
<feature type="coiled-coil region" evidence="1">
    <location>
        <begin position="23"/>
        <end position="79"/>
    </location>
</feature>
<reference evidence="2" key="1">
    <citation type="journal article" date="2015" name="Nature">
        <title>Complex archaea that bridge the gap between prokaryotes and eukaryotes.</title>
        <authorList>
            <person name="Spang A."/>
            <person name="Saw J.H."/>
            <person name="Jorgensen S.L."/>
            <person name="Zaremba-Niedzwiedzka K."/>
            <person name="Martijn J."/>
            <person name="Lind A.E."/>
            <person name="van Eijk R."/>
            <person name="Schleper C."/>
            <person name="Guy L."/>
            <person name="Ettema T.J."/>
        </authorList>
    </citation>
    <scope>NUCLEOTIDE SEQUENCE</scope>
</reference>
<dbReference type="EMBL" id="LAZR01002890">
    <property type="protein sequence ID" value="KKN24321.1"/>
    <property type="molecule type" value="Genomic_DNA"/>
</dbReference>
<proteinExistence type="predicted"/>
<evidence type="ECO:0000313" key="2">
    <source>
        <dbReference type="EMBL" id="KKN24321.1"/>
    </source>
</evidence>
<protein>
    <submittedName>
        <fullName evidence="2">Uncharacterized protein</fullName>
    </submittedName>
</protein>
<dbReference type="AlphaFoldDB" id="A0A0F9RH20"/>
<accession>A0A0F9RH20</accession>
<sequence length="82" mass="8886">MTSHASETEAERDRLRDISTDLLEALEGLVEAAQAALDLADDNLRLHFYDRLPDAQASYDALSAAVKIANAALARANEESTL</sequence>
<gene>
    <name evidence="2" type="ORF">LCGC14_0895850</name>
</gene>
<organism evidence="2">
    <name type="scientific">marine sediment metagenome</name>
    <dbReference type="NCBI Taxonomy" id="412755"/>
    <lineage>
        <taxon>unclassified sequences</taxon>
        <taxon>metagenomes</taxon>
        <taxon>ecological metagenomes</taxon>
    </lineage>
</organism>
<comment type="caution">
    <text evidence="2">The sequence shown here is derived from an EMBL/GenBank/DDBJ whole genome shotgun (WGS) entry which is preliminary data.</text>
</comment>
<evidence type="ECO:0000256" key="1">
    <source>
        <dbReference type="SAM" id="Coils"/>
    </source>
</evidence>